<evidence type="ECO:0000259" key="2">
    <source>
        <dbReference type="SMART" id="SM00881"/>
    </source>
</evidence>
<evidence type="ECO:0000313" key="3">
    <source>
        <dbReference type="EMBL" id="KRS10266.1"/>
    </source>
</evidence>
<dbReference type="Pfam" id="PF19045">
    <property type="entry name" value="Ligase_CoA_2"/>
    <property type="match status" value="1"/>
</dbReference>
<sequence>MRYQGGSDEGRTADQSASEKLRRVLNARSVAVVGASEDLRKPGGRVVNALLHNDFPGKIYPVNPSREQIQGLDCHPSVDAIGEAVDLVILSVPAEDVPDQLRMGCDCGVGGFIVFASGFSETGSEGTARQAEISQIVQDAGVPMIGPNCLGIMNGNHNMLASSTVVMGGRRLPGGNYGFATQSGALGTYWLDMTMKAGLGVSTWISTGNEADVDLAACLDYFAEDDETEVIGLYIEGIRDGAAFRAAARKAFERRKPVLVLKSGSSRQGATAAASHTGALAGEDEAYDAVFRQYNIWRSGSLTDMANQAEILLTQPRSAGQRVAVISVSGGAGVLMTDASVAEGLDVPDFSPETKQRLAKILPGFATPQNPIDLTAQIVMHKTMLREVLRIISDDTGYDGLLLFMGGLGQIAEELADALVSELPRDMPCALTWQAAPEETVRQVRERGIPVYGEIGDAARALATQFRMSAGWNGPTPAEAPPIIQGGRPEGPFGVEHRSKDLLCSATSLERPVGVFATDPGNLMEVGRELSGPLVVKLQSPAMLHKSGSGGIALGLQNVDEAAESARGMIKSATARGIPFDGVLVEEMISFDHEFIVGLRCDPVFGPMLVLGRGGVTVELEPDVTRAFLPLTASEIEDMIRSLRAAPLLEGFRGAQPCDIAGLARIVKELCDLYMHDETLSEIEINPLVADRTGRFVALDALVSRSPETRVGDAP</sequence>
<dbReference type="PANTHER" id="PTHR42793">
    <property type="entry name" value="COA BINDING DOMAIN CONTAINING PROTEIN"/>
    <property type="match status" value="1"/>
</dbReference>
<dbReference type="GO" id="GO:0005524">
    <property type="term" value="F:ATP binding"/>
    <property type="evidence" value="ECO:0007669"/>
    <property type="project" value="InterPro"/>
</dbReference>
<organism evidence="3 4">
    <name type="scientific">Roseovarius atlanticus</name>
    <dbReference type="NCBI Taxonomy" id="1641875"/>
    <lineage>
        <taxon>Bacteria</taxon>
        <taxon>Pseudomonadati</taxon>
        <taxon>Pseudomonadota</taxon>
        <taxon>Alphaproteobacteria</taxon>
        <taxon>Rhodobacterales</taxon>
        <taxon>Roseobacteraceae</taxon>
        <taxon>Roseovarius</taxon>
    </lineage>
</organism>
<evidence type="ECO:0000256" key="1">
    <source>
        <dbReference type="ARBA" id="ARBA00022532"/>
    </source>
</evidence>
<dbReference type="InterPro" id="IPR036291">
    <property type="entry name" value="NAD(P)-bd_dom_sf"/>
</dbReference>
<dbReference type="PATRIC" id="fig|1641875.4.peg.3548"/>
<accession>A0A0T5NMP7</accession>
<dbReference type="GO" id="GO:0006099">
    <property type="term" value="P:tricarboxylic acid cycle"/>
    <property type="evidence" value="ECO:0007669"/>
    <property type="project" value="UniProtKB-KW"/>
</dbReference>
<dbReference type="SMART" id="SM00881">
    <property type="entry name" value="CoA_binding"/>
    <property type="match status" value="1"/>
</dbReference>
<protein>
    <recommendedName>
        <fullName evidence="2">CoA-binding domain-containing protein</fullName>
    </recommendedName>
</protein>
<dbReference type="SUPFAM" id="SSF51735">
    <property type="entry name" value="NAD(P)-binding Rossmann-fold domains"/>
    <property type="match status" value="1"/>
</dbReference>
<evidence type="ECO:0000313" key="4">
    <source>
        <dbReference type="Proteomes" id="UP000051295"/>
    </source>
</evidence>
<dbReference type="Pfam" id="PF13380">
    <property type="entry name" value="CoA_binding_2"/>
    <property type="match status" value="1"/>
</dbReference>
<dbReference type="STRING" id="1641875.XM53_22040"/>
<proteinExistence type="predicted"/>
<dbReference type="Gene3D" id="3.30.1490.20">
    <property type="entry name" value="ATP-grasp fold, A domain"/>
    <property type="match status" value="1"/>
</dbReference>
<dbReference type="AlphaFoldDB" id="A0A0T5NMP7"/>
<dbReference type="GO" id="GO:0043758">
    <property type="term" value="F:acetate-CoA ligase (ADP-forming) activity"/>
    <property type="evidence" value="ECO:0007669"/>
    <property type="project" value="InterPro"/>
</dbReference>
<dbReference type="PANTHER" id="PTHR42793:SF4">
    <property type="entry name" value="BLL6376 PROTEIN"/>
    <property type="match status" value="1"/>
</dbReference>
<dbReference type="Gene3D" id="3.40.50.261">
    <property type="entry name" value="Succinyl-CoA synthetase domains"/>
    <property type="match status" value="2"/>
</dbReference>
<keyword evidence="1" id="KW-0816">Tricarboxylic acid cycle</keyword>
<dbReference type="Proteomes" id="UP000051295">
    <property type="component" value="Unassembled WGS sequence"/>
</dbReference>
<comment type="caution">
    <text evidence="3">The sequence shown here is derived from an EMBL/GenBank/DDBJ whole genome shotgun (WGS) entry which is preliminary data.</text>
</comment>
<dbReference type="EMBL" id="LAXJ01000040">
    <property type="protein sequence ID" value="KRS10266.1"/>
    <property type="molecule type" value="Genomic_DNA"/>
</dbReference>
<dbReference type="InterPro" id="IPR016102">
    <property type="entry name" value="Succinyl-CoA_synth-like"/>
</dbReference>
<dbReference type="SUPFAM" id="SSF52210">
    <property type="entry name" value="Succinyl-CoA synthetase domains"/>
    <property type="match status" value="2"/>
</dbReference>
<dbReference type="RefSeq" id="WP_082631186.1">
    <property type="nucleotide sequence ID" value="NZ_LAXJ01000040.1"/>
</dbReference>
<dbReference type="Pfam" id="PF13607">
    <property type="entry name" value="Succ_CoA_lig"/>
    <property type="match status" value="1"/>
</dbReference>
<dbReference type="SUPFAM" id="SSF56059">
    <property type="entry name" value="Glutathione synthetase ATP-binding domain-like"/>
    <property type="match status" value="1"/>
</dbReference>
<dbReference type="InterPro" id="IPR032875">
    <property type="entry name" value="Succ_CoA_lig_flav_dom"/>
</dbReference>
<dbReference type="InterPro" id="IPR043938">
    <property type="entry name" value="Ligase_CoA_dom"/>
</dbReference>
<dbReference type="InterPro" id="IPR013815">
    <property type="entry name" value="ATP_grasp_subdomain_1"/>
</dbReference>
<dbReference type="InterPro" id="IPR003781">
    <property type="entry name" value="CoA-bd"/>
</dbReference>
<feature type="domain" description="CoA-binding" evidence="2">
    <location>
        <begin position="24"/>
        <end position="119"/>
    </location>
</feature>
<name>A0A0T5NMP7_9RHOB</name>
<keyword evidence="4" id="KW-1185">Reference proteome</keyword>
<gene>
    <name evidence="3" type="ORF">XM53_22040</name>
</gene>
<dbReference type="Gene3D" id="3.30.470.20">
    <property type="entry name" value="ATP-grasp fold, B domain"/>
    <property type="match status" value="1"/>
</dbReference>
<dbReference type="Pfam" id="PF13549">
    <property type="entry name" value="ATP-grasp_5"/>
    <property type="match status" value="1"/>
</dbReference>
<reference evidence="3 4" key="1">
    <citation type="submission" date="2015-04" db="EMBL/GenBank/DDBJ databases">
        <title>The draft genome sequence of Roseovarius sp.R12b.</title>
        <authorList>
            <person name="Li G."/>
            <person name="Lai Q."/>
            <person name="Shao Z."/>
            <person name="Yan P."/>
        </authorList>
    </citation>
    <scope>NUCLEOTIDE SEQUENCE [LARGE SCALE GENOMIC DNA]</scope>
    <source>
        <strain evidence="3 4">R12B</strain>
    </source>
</reference>
<dbReference type="Gene3D" id="3.40.50.720">
    <property type="entry name" value="NAD(P)-binding Rossmann-like Domain"/>
    <property type="match status" value="1"/>
</dbReference>
<dbReference type="OrthoDB" id="9807426at2"/>